<comment type="caution">
    <text evidence="3">The sequence shown here is derived from an EMBL/GenBank/DDBJ whole genome shotgun (WGS) entry which is preliminary data.</text>
</comment>
<name>A0A426XK13_ENSVE</name>
<keyword evidence="2" id="KW-0560">Oxidoreductase</keyword>
<evidence type="ECO:0000256" key="1">
    <source>
        <dbReference type="ARBA" id="ARBA00022857"/>
    </source>
</evidence>
<evidence type="ECO:0000313" key="4">
    <source>
        <dbReference type="Proteomes" id="UP000287651"/>
    </source>
</evidence>
<evidence type="ECO:0000313" key="3">
    <source>
        <dbReference type="EMBL" id="RRT39814.1"/>
    </source>
</evidence>
<dbReference type="Gene3D" id="3.40.50.720">
    <property type="entry name" value="NAD(P)-binding Rossmann-like Domain"/>
    <property type="match status" value="2"/>
</dbReference>
<dbReference type="EMBL" id="AMZH03019857">
    <property type="protein sequence ID" value="RRT39814.1"/>
    <property type="molecule type" value="Genomic_DNA"/>
</dbReference>
<dbReference type="PANTHER" id="PTHR42898">
    <property type="entry name" value="TROPINONE REDUCTASE"/>
    <property type="match status" value="1"/>
</dbReference>
<dbReference type="Pfam" id="PF13561">
    <property type="entry name" value="adh_short_C2"/>
    <property type="match status" value="1"/>
</dbReference>
<proteinExistence type="predicted"/>
<dbReference type="GO" id="GO:0016491">
    <property type="term" value="F:oxidoreductase activity"/>
    <property type="evidence" value="ECO:0007669"/>
    <property type="project" value="UniProtKB-KW"/>
</dbReference>
<accession>A0A426XK13</accession>
<gene>
    <name evidence="3" type="ORF">B296_00043338</name>
</gene>
<evidence type="ECO:0000256" key="2">
    <source>
        <dbReference type="ARBA" id="ARBA00023002"/>
    </source>
</evidence>
<dbReference type="AlphaFoldDB" id="A0A426XK13"/>
<dbReference type="SUPFAM" id="SSF51735">
    <property type="entry name" value="NAD(P)-binding Rossmann-fold domains"/>
    <property type="match status" value="1"/>
</dbReference>
<dbReference type="InterPro" id="IPR002347">
    <property type="entry name" value="SDR_fam"/>
</dbReference>
<keyword evidence="1" id="KW-0521">NADP</keyword>
<protein>
    <submittedName>
        <fullName evidence="3">Uncharacterized protein</fullName>
    </submittedName>
</protein>
<dbReference type="PRINTS" id="PR00081">
    <property type="entry name" value="GDHRDH"/>
</dbReference>
<reference evidence="3 4" key="1">
    <citation type="journal article" date="2014" name="Agronomy (Basel)">
        <title>A Draft Genome Sequence for Ensete ventricosum, the Drought-Tolerant Tree Against Hunger.</title>
        <authorList>
            <person name="Harrison J."/>
            <person name="Moore K.A."/>
            <person name="Paszkiewicz K."/>
            <person name="Jones T."/>
            <person name="Grant M."/>
            <person name="Ambacheew D."/>
            <person name="Muzemil S."/>
            <person name="Studholme D.J."/>
        </authorList>
    </citation>
    <scope>NUCLEOTIDE SEQUENCE [LARGE SCALE GENOMIC DNA]</scope>
</reference>
<dbReference type="Pfam" id="PF00106">
    <property type="entry name" value="adh_short"/>
    <property type="match status" value="1"/>
</dbReference>
<dbReference type="InterPro" id="IPR045000">
    <property type="entry name" value="TR"/>
</dbReference>
<dbReference type="InterPro" id="IPR036291">
    <property type="entry name" value="NAD(P)-bd_dom_sf"/>
</dbReference>
<organism evidence="3 4">
    <name type="scientific">Ensete ventricosum</name>
    <name type="common">Abyssinian banana</name>
    <name type="synonym">Musa ensete</name>
    <dbReference type="NCBI Taxonomy" id="4639"/>
    <lineage>
        <taxon>Eukaryota</taxon>
        <taxon>Viridiplantae</taxon>
        <taxon>Streptophyta</taxon>
        <taxon>Embryophyta</taxon>
        <taxon>Tracheophyta</taxon>
        <taxon>Spermatophyta</taxon>
        <taxon>Magnoliopsida</taxon>
        <taxon>Liliopsida</taxon>
        <taxon>Zingiberales</taxon>
        <taxon>Musaceae</taxon>
        <taxon>Ensete</taxon>
    </lineage>
</organism>
<sequence>MQLKVTGSVCDVSSPTEREMLMGRVKSIFNGKLNILVSRSPCCAFSKSIEIHQERNPSRRHLADWRSSCSVICRPRRMNNEVCVVCMQVNNAGATIWKPATEQTPEDYKFVMITNLESAFHLSQLAHPLLKASGSGSSIVFISSVVGSLLEDEEFVAKESGRVPLGRVGEAEEVAAVTAFLCLPASSYVTGQVIAGRVGPGDRNGAVPPTSRPTPVP</sequence>
<dbReference type="PANTHER" id="PTHR42898:SF6">
    <property type="entry name" value="NADP-DEPENDENT MANNITOL DEHYDROGENASE"/>
    <property type="match status" value="1"/>
</dbReference>
<dbReference type="Proteomes" id="UP000287651">
    <property type="component" value="Unassembled WGS sequence"/>
</dbReference>